<dbReference type="EMBL" id="JAHCMY010000034">
    <property type="protein sequence ID" value="MBS9526004.1"/>
    <property type="molecule type" value="Genomic_DNA"/>
</dbReference>
<sequence>NLIELDQQAGQQQNPKGNGNGKGGGSNNGNGNGKANAPGQNKGDDAGGLTAANSTGDISYRYDAIGNLTSDEKEGITNIEWTPYGKIRAVNKSDGTKLEFRYDASGNRIQKKVGESIQSYIRDASGNPMGIYEADSIIEQSIYGSSRLGIQVASSQQGYRTLGGKRYELSNHLGNVLAVVTDNIHMDADSTWAQVSSLTDYYPFGLAMDGRTYQDTTLYRYGLQGWERDDEISGLGKSYTTFFRQHDTRLGRTWSKDPKRLYPSPYVMLGNSPMNGLDPDGAWFWEKRNVRQARTFAKKTGGEFETWKGKNRQRFASVTINNTEEGTSSIDGNIVTVDQQNVTAYIFRPDQDRSDLLLSSGIGFYETMRASHRGLERLNWTFKSGEAWMQGDGEFNRNGQAPGVVKAIAGINPLISVPNAINVLKNEKDIYGVEASSNLDQILAATALVAPFNLGGNVSREVLGKSTAGKIIDGVNTAAQVINDAGILDQIKKQKSKKNND</sequence>
<dbReference type="RefSeq" id="WP_213946863.1">
    <property type="nucleotide sequence ID" value="NZ_JAHCMY010000034.1"/>
</dbReference>
<feature type="non-terminal residue" evidence="2">
    <location>
        <position position="1"/>
    </location>
</feature>
<gene>
    <name evidence="2" type="ORF">KI659_18435</name>
</gene>
<accession>A0AAP2CLM1</accession>
<dbReference type="PANTHER" id="PTHR32305:SF15">
    <property type="entry name" value="PROTEIN RHSA-RELATED"/>
    <property type="match status" value="1"/>
</dbReference>
<name>A0AAP2CLM1_9BACT</name>
<dbReference type="InterPro" id="IPR050708">
    <property type="entry name" value="T6SS_VgrG/RHS"/>
</dbReference>
<evidence type="ECO:0008006" key="4">
    <source>
        <dbReference type="Google" id="ProtNLM"/>
    </source>
</evidence>
<evidence type="ECO:0000313" key="2">
    <source>
        <dbReference type="EMBL" id="MBS9526004.1"/>
    </source>
</evidence>
<comment type="caution">
    <text evidence="2">The sequence shown here is derived from an EMBL/GenBank/DDBJ whole genome shotgun (WGS) entry which is preliminary data.</text>
</comment>
<keyword evidence="3" id="KW-1185">Reference proteome</keyword>
<feature type="compositionally biased region" description="Gly residues" evidence="1">
    <location>
        <begin position="18"/>
        <end position="32"/>
    </location>
</feature>
<dbReference type="Proteomes" id="UP001319104">
    <property type="component" value="Unassembled WGS sequence"/>
</dbReference>
<evidence type="ECO:0000256" key="1">
    <source>
        <dbReference type="SAM" id="MobiDB-lite"/>
    </source>
</evidence>
<dbReference type="AlphaFoldDB" id="A0AAP2CLM1"/>
<proteinExistence type="predicted"/>
<feature type="region of interest" description="Disordered" evidence="1">
    <location>
        <begin position="1"/>
        <end position="50"/>
    </location>
</feature>
<evidence type="ECO:0000313" key="3">
    <source>
        <dbReference type="Proteomes" id="UP001319104"/>
    </source>
</evidence>
<organism evidence="2 3">
    <name type="scientific">Litoribacter ruber</name>
    <dbReference type="NCBI Taxonomy" id="702568"/>
    <lineage>
        <taxon>Bacteria</taxon>
        <taxon>Pseudomonadati</taxon>
        <taxon>Bacteroidota</taxon>
        <taxon>Cytophagia</taxon>
        <taxon>Cytophagales</taxon>
        <taxon>Cyclobacteriaceae</taxon>
        <taxon>Litoribacter</taxon>
    </lineage>
</organism>
<dbReference type="Gene3D" id="2.180.10.10">
    <property type="entry name" value="RHS repeat-associated core"/>
    <property type="match status" value="1"/>
</dbReference>
<feature type="compositionally biased region" description="Low complexity" evidence="1">
    <location>
        <begin position="7"/>
        <end position="17"/>
    </location>
</feature>
<dbReference type="PANTHER" id="PTHR32305">
    <property type="match status" value="1"/>
</dbReference>
<protein>
    <recommendedName>
        <fullName evidence="4">RHS repeat-associated core domain-containing protein</fullName>
    </recommendedName>
</protein>
<reference evidence="2 3" key="1">
    <citation type="submission" date="2021-05" db="EMBL/GenBank/DDBJ databases">
        <authorList>
            <person name="Zhang Z.D."/>
            <person name="Osman G."/>
        </authorList>
    </citation>
    <scope>NUCLEOTIDE SEQUENCE [LARGE SCALE GENOMIC DNA]</scope>
    <source>
        <strain evidence="2 3">KCTC 32217</strain>
    </source>
</reference>